<keyword evidence="1" id="KW-0547">Nucleotide-binding</keyword>
<dbReference type="InterPro" id="IPR058031">
    <property type="entry name" value="AAA_lid_NorR"/>
</dbReference>
<dbReference type="PANTHER" id="PTHR32071:SF74">
    <property type="entry name" value="TRANSCRIPTIONAL ACTIVATOR ROCR"/>
    <property type="match status" value="1"/>
</dbReference>
<dbReference type="Pfam" id="PF02954">
    <property type="entry name" value="HTH_8"/>
    <property type="match status" value="1"/>
</dbReference>
<dbReference type="InterPro" id="IPR002197">
    <property type="entry name" value="HTH_Fis"/>
</dbReference>
<keyword evidence="5" id="KW-0175">Coiled coil</keyword>
<dbReference type="RefSeq" id="WP_069642609.1">
    <property type="nucleotide sequence ID" value="NZ_MIJE01000006.1"/>
</dbReference>
<dbReference type="Proteomes" id="UP000094296">
    <property type="component" value="Unassembled WGS sequence"/>
</dbReference>
<dbReference type="InterPro" id="IPR002078">
    <property type="entry name" value="Sigma_54_int"/>
</dbReference>
<proteinExistence type="predicted"/>
<reference evidence="7 8" key="1">
    <citation type="submission" date="2016-09" db="EMBL/GenBank/DDBJ databases">
        <title>Draft genome sequence for the type strain of Desulfuribacillus alkaliarsenatis AHT28, an obligately anaerobic, sulfidogenic bacterium isolated from Russian soda lake sediments.</title>
        <authorList>
            <person name="Abin C.A."/>
            <person name="Hollibaugh J.T."/>
        </authorList>
    </citation>
    <scope>NUCLEOTIDE SEQUENCE [LARGE SCALE GENOMIC DNA]</scope>
    <source>
        <strain evidence="7 8">AHT28</strain>
    </source>
</reference>
<dbReference type="InterPro" id="IPR035965">
    <property type="entry name" value="PAS-like_dom_sf"/>
</dbReference>
<organism evidence="7 8">
    <name type="scientific">Desulfuribacillus alkaliarsenatis</name>
    <dbReference type="NCBI Taxonomy" id="766136"/>
    <lineage>
        <taxon>Bacteria</taxon>
        <taxon>Bacillati</taxon>
        <taxon>Bacillota</taxon>
        <taxon>Desulfuribacillia</taxon>
        <taxon>Desulfuribacillales</taxon>
        <taxon>Desulfuribacillaceae</taxon>
        <taxon>Desulfuribacillus</taxon>
    </lineage>
</organism>
<dbReference type="InterPro" id="IPR000014">
    <property type="entry name" value="PAS"/>
</dbReference>
<dbReference type="Gene3D" id="3.30.450.20">
    <property type="entry name" value="PAS domain"/>
    <property type="match status" value="1"/>
</dbReference>
<dbReference type="PANTHER" id="PTHR32071">
    <property type="entry name" value="TRANSCRIPTIONAL REGULATORY PROTEIN"/>
    <property type="match status" value="1"/>
</dbReference>
<keyword evidence="8" id="KW-1185">Reference proteome</keyword>
<dbReference type="EMBL" id="MIJE01000006">
    <property type="protein sequence ID" value="OEF97661.1"/>
    <property type="molecule type" value="Genomic_DNA"/>
</dbReference>
<dbReference type="SUPFAM" id="SSF46689">
    <property type="entry name" value="Homeodomain-like"/>
    <property type="match status" value="1"/>
</dbReference>
<dbReference type="PROSITE" id="PS50045">
    <property type="entry name" value="SIGMA54_INTERACT_4"/>
    <property type="match status" value="1"/>
</dbReference>
<keyword evidence="3" id="KW-0805">Transcription regulation</keyword>
<keyword evidence="2" id="KW-0067">ATP-binding</keyword>
<dbReference type="NCBIfam" id="TIGR00229">
    <property type="entry name" value="sensory_box"/>
    <property type="match status" value="1"/>
</dbReference>
<dbReference type="AlphaFoldDB" id="A0A1E5G4R0"/>
<evidence type="ECO:0000256" key="2">
    <source>
        <dbReference type="ARBA" id="ARBA00022840"/>
    </source>
</evidence>
<dbReference type="InterPro" id="IPR009057">
    <property type="entry name" value="Homeodomain-like_sf"/>
</dbReference>
<gene>
    <name evidence="7" type="ORF">BHF68_14250</name>
</gene>
<feature type="domain" description="Sigma-54 factor interaction" evidence="6">
    <location>
        <begin position="287"/>
        <end position="346"/>
    </location>
</feature>
<dbReference type="GO" id="GO:0006355">
    <property type="term" value="P:regulation of DNA-templated transcription"/>
    <property type="evidence" value="ECO:0007669"/>
    <property type="project" value="InterPro"/>
</dbReference>
<accession>A0A1E5G4R0</accession>
<dbReference type="Gene3D" id="1.10.8.60">
    <property type="match status" value="1"/>
</dbReference>
<evidence type="ECO:0000256" key="3">
    <source>
        <dbReference type="ARBA" id="ARBA00023015"/>
    </source>
</evidence>
<dbReference type="GO" id="GO:0005524">
    <property type="term" value="F:ATP binding"/>
    <property type="evidence" value="ECO:0007669"/>
    <property type="project" value="UniProtKB-KW"/>
</dbReference>
<name>A0A1E5G4R0_9FIRM</name>
<comment type="caution">
    <text evidence="7">The sequence shown here is derived from an EMBL/GenBank/DDBJ whole genome shotgun (WGS) entry which is preliminary data.</text>
</comment>
<dbReference type="STRING" id="766136.BHF68_14250"/>
<keyword evidence="4" id="KW-0804">Transcription</keyword>
<protein>
    <recommendedName>
        <fullName evidence="6">Sigma-54 factor interaction domain-containing protein</fullName>
    </recommendedName>
</protein>
<dbReference type="InterPro" id="IPR027417">
    <property type="entry name" value="P-loop_NTPase"/>
</dbReference>
<dbReference type="GO" id="GO:0043565">
    <property type="term" value="F:sequence-specific DNA binding"/>
    <property type="evidence" value="ECO:0007669"/>
    <property type="project" value="InterPro"/>
</dbReference>
<dbReference type="SUPFAM" id="SSF55785">
    <property type="entry name" value="PYP-like sensor domain (PAS domain)"/>
    <property type="match status" value="1"/>
</dbReference>
<evidence type="ECO:0000313" key="7">
    <source>
        <dbReference type="EMBL" id="OEF97661.1"/>
    </source>
</evidence>
<dbReference type="OrthoDB" id="9771372at2"/>
<evidence type="ECO:0000259" key="6">
    <source>
        <dbReference type="PROSITE" id="PS50045"/>
    </source>
</evidence>
<evidence type="ECO:0000256" key="5">
    <source>
        <dbReference type="SAM" id="Coils"/>
    </source>
</evidence>
<evidence type="ECO:0000256" key="4">
    <source>
        <dbReference type="ARBA" id="ARBA00023163"/>
    </source>
</evidence>
<dbReference type="SUPFAM" id="SSF52540">
    <property type="entry name" value="P-loop containing nucleoside triphosphate hydrolases"/>
    <property type="match status" value="1"/>
</dbReference>
<feature type="coiled-coil region" evidence="5">
    <location>
        <begin position="112"/>
        <end position="149"/>
    </location>
</feature>
<evidence type="ECO:0000256" key="1">
    <source>
        <dbReference type="ARBA" id="ARBA00022741"/>
    </source>
</evidence>
<dbReference type="Gene3D" id="1.10.10.60">
    <property type="entry name" value="Homeodomain-like"/>
    <property type="match status" value="1"/>
</dbReference>
<evidence type="ECO:0000313" key="8">
    <source>
        <dbReference type="Proteomes" id="UP000094296"/>
    </source>
</evidence>
<dbReference type="Pfam" id="PF25601">
    <property type="entry name" value="AAA_lid_14"/>
    <property type="match status" value="1"/>
</dbReference>
<sequence length="486" mass="55847">MSDYNFDDQMVPFSFFHSVIEMLPIAIDIINEEQTSVLSNSLFAEMFAWNDKYPFTEEIYQAFLFKTAINTDEYKCKTISGDERTVHLIVEPLFDQADVIGAVIIARDITNIVNYQQEYTKLENTVTELKNLLAEKQELLLKIESHSTSSQELSSGHTIDDKNLKEEIDYTSRDNNTWLAIRELRNSIKANHPVYLYGDIGLEKRAMVKQILQAMRIRTISWIDLKANKQLSQLRSDMEVSKSFVVVDVKHKQLLQPTIDMLAGLSHNANKNWLIIGDAPIKTLNNNIDIIRIPSLKERKSDILLLVDKLLPEGIELDDEVKRKFIQYQWPKNIRELRSVLIYADSMRAPHEPSITIDHLDGMKLTLSKAMKLESNIEDSSTKTKFETKSTEATSNVETSSTGTIIKKATSDMNALDLLLQSMDKSNQSMPDIFEKIERIYIEKVFQKSDYNITHTANKLGIKRQALQYKLKKYNLAPDEAPEKLN</sequence>